<keyword evidence="3" id="KW-1185">Reference proteome</keyword>
<dbReference type="OrthoDB" id="4954842at2"/>
<dbReference type="KEGG" id="aum:AURMO_00184"/>
<dbReference type="EMBL" id="CP023994">
    <property type="protein sequence ID" value="AWR20803.1"/>
    <property type="molecule type" value="Genomic_DNA"/>
</dbReference>
<sequence>MWVGAIVLVIFVVSYPAQRRFKKTGRRPSGGAAGAFAVMDELFHPSARESRIVAEEQAEARAPMPSADDKPFDENRIVITLPPESK</sequence>
<evidence type="ECO:0000313" key="2">
    <source>
        <dbReference type="EMBL" id="AWR20803.1"/>
    </source>
</evidence>
<evidence type="ECO:0000256" key="1">
    <source>
        <dbReference type="SAM" id="MobiDB-lite"/>
    </source>
</evidence>
<dbReference type="Proteomes" id="UP000246894">
    <property type="component" value="Chromosome"/>
</dbReference>
<gene>
    <name evidence="2" type="ORF">AURMO_00184</name>
</gene>
<feature type="region of interest" description="Disordered" evidence="1">
    <location>
        <begin position="57"/>
        <end position="86"/>
    </location>
</feature>
<protein>
    <submittedName>
        <fullName evidence="2">Uncharacterized protein</fullName>
    </submittedName>
</protein>
<organism evidence="2 3">
    <name type="scientific">Aurantimicrobium photophilum</name>
    <dbReference type="NCBI Taxonomy" id="1987356"/>
    <lineage>
        <taxon>Bacteria</taxon>
        <taxon>Bacillati</taxon>
        <taxon>Actinomycetota</taxon>
        <taxon>Actinomycetes</taxon>
        <taxon>Micrococcales</taxon>
        <taxon>Microbacteriaceae</taxon>
        <taxon>Aurantimicrobium</taxon>
    </lineage>
</organism>
<evidence type="ECO:0000313" key="3">
    <source>
        <dbReference type="Proteomes" id="UP000246894"/>
    </source>
</evidence>
<dbReference type="AlphaFoldDB" id="A0A2Z3RZX7"/>
<name>A0A2Z3RZX7_9MICO</name>
<reference evidence="2 3" key="1">
    <citation type="submission" date="2017-10" db="EMBL/GenBank/DDBJ databases">
        <title>Genome of an Actinobacterium that displays light-enhanced growth.</title>
        <authorList>
            <person name="Maresca J.A."/>
            <person name="Hempel P."/>
            <person name="Shevchenko O."/>
            <person name="Miller K.J."/>
            <person name="Hahn M.W."/>
        </authorList>
    </citation>
    <scope>NUCLEOTIDE SEQUENCE [LARGE SCALE GENOMIC DNA]</scope>
    <source>
        <strain evidence="2 3">MWH-Mo1</strain>
    </source>
</reference>
<proteinExistence type="predicted"/>
<accession>A0A2Z3RZX7</accession>
<feature type="compositionally biased region" description="Basic and acidic residues" evidence="1">
    <location>
        <begin position="67"/>
        <end position="76"/>
    </location>
</feature>